<evidence type="ECO:0000313" key="1">
    <source>
        <dbReference type="EMBL" id="KAF5381218.1"/>
    </source>
</evidence>
<keyword evidence="2" id="KW-1185">Reference proteome</keyword>
<protein>
    <submittedName>
        <fullName evidence="1">Uncharacterized protein</fullName>
    </submittedName>
</protein>
<name>A0A8H5M536_9AGAR</name>
<comment type="caution">
    <text evidence="1">The sequence shown here is derived from an EMBL/GenBank/DDBJ whole genome shotgun (WGS) entry which is preliminary data.</text>
</comment>
<dbReference type="OrthoDB" id="312874at2759"/>
<dbReference type="AlphaFoldDB" id="A0A8H5M536"/>
<organism evidence="1 2">
    <name type="scientific">Collybiopsis confluens</name>
    <dbReference type="NCBI Taxonomy" id="2823264"/>
    <lineage>
        <taxon>Eukaryota</taxon>
        <taxon>Fungi</taxon>
        <taxon>Dikarya</taxon>
        <taxon>Basidiomycota</taxon>
        <taxon>Agaricomycotina</taxon>
        <taxon>Agaricomycetes</taxon>
        <taxon>Agaricomycetidae</taxon>
        <taxon>Agaricales</taxon>
        <taxon>Marasmiineae</taxon>
        <taxon>Omphalotaceae</taxon>
        <taxon>Collybiopsis</taxon>
    </lineage>
</organism>
<proteinExistence type="predicted"/>
<sequence length="125" mass="13968">MITASGWKVFSDNPKDDSRHENKVYGQLTSVFDAVIEATKSLYPVHTQHFALVMLPNRPLSSDRTSRTEPDATFLPTNIASDLNADEKNASYSWYDIANPAEFKKEPETSIRIRNSVSLLTSCAS</sequence>
<dbReference type="Proteomes" id="UP000518752">
    <property type="component" value="Unassembled WGS sequence"/>
</dbReference>
<evidence type="ECO:0000313" key="2">
    <source>
        <dbReference type="Proteomes" id="UP000518752"/>
    </source>
</evidence>
<dbReference type="EMBL" id="JAACJN010000059">
    <property type="protein sequence ID" value="KAF5381218.1"/>
    <property type="molecule type" value="Genomic_DNA"/>
</dbReference>
<reference evidence="1 2" key="1">
    <citation type="journal article" date="2020" name="ISME J.">
        <title>Uncovering the hidden diversity of litter-decomposition mechanisms in mushroom-forming fungi.</title>
        <authorList>
            <person name="Floudas D."/>
            <person name="Bentzer J."/>
            <person name="Ahren D."/>
            <person name="Johansson T."/>
            <person name="Persson P."/>
            <person name="Tunlid A."/>
        </authorList>
    </citation>
    <scope>NUCLEOTIDE SEQUENCE [LARGE SCALE GENOMIC DNA]</scope>
    <source>
        <strain evidence="1 2">CBS 406.79</strain>
    </source>
</reference>
<gene>
    <name evidence="1" type="ORF">D9757_007906</name>
</gene>
<accession>A0A8H5M536</accession>